<accession>A0A9J6FTW6</accession>
<dbReference type="Proteomes" id="UP000821853">
    <property type="component" value="Unassembled WGS sequence"/>
</dbReference>
<dbReference type="VEuPathDB" id="VectorBase:HLOH_058780"/>
<dbReference type="EMBL" id="JABSTR010000003">
    <property type="protein sequence ID" value="KAH9365556.1"/>
    <property type="molecule type" value="Genomic_DNA"/>
</dbReference>
<name>A0A9J6FTW6_HAELO</name>
<feature type="region of interest" description="Disordered" evidence="1">
    <location>
        <begin position="229"/>
        <end position="253"/>
    </location>
</feature>
<protein>
    <submittedName>
        <fullName evidence="2">Uncharacterized protein</fullName>
    </submittedName>
</protein>
<sequence length="253" mass="27704">MMEANDIETTSPPPTTTEKEIYNPWIERTPLPPATSSFPVEVCSRIAADTSAPPSPVDASTKATTYLPADNFKMGIRPRNGLHLSRADPISLTASFAREIGLPTAPAPFQLRVGTEQNVIVVSTPSPAAARALESLQKIVVFGNRHEVSVYPITPDNSCRGIIHNITQEHPEEYVKSLITAPGYEVLTVLRLGESKAFVVTFRGKRVPYYVCVNQALLPMLTLSPHQWRTHGGCPSTQTPSARLSHRTETEVH</sequence>
<organism evidence="2 3">
    <name type="scientific">Haemaphysalis longicornis</name>
    <name type="common">Bush tick</name>
    <dbReference type="NCBI Taxonomy" id="44386"/>
    <lineage>
        <taxon>Eukaryota</taxon>
        <taxon>Metazoa</taxon>
        <taxon>Ecdysozoa</taxon>
        <taxon>Arthropoda</taxon>
        <taxon>Chelicerata</taxon>
        <taxon>Arachnida</taxon>
        <taxon>Acari</taxon>
        <taxon>Parasitiformes</taxon>
        <taxon>Ixodida</taxon>
        <taxon>Ixodoidea</taxon>
        <taxon>Ixodidae</taxon>
        <taxon>Haemaphysalinae</taxon>
        <taxon>Haemaphysalis</taxon>
    </lineage>
</organism>
<feature type="region of interest" description="Disordered" evidence="1">
    <location>
        <begin position="1"/>
        <end position="23"/>
    </location>
</feature>
<comment type="caution">
    <text evidence="2">The sequence shown here is derived from an EMBL/GenBank/DDBJ whole genome shotgun (WGS) entry which is preliminary data.</text>
</comment>
<dbReference type="AlphaFoldDB" id="A0A9J6FTW6"/>
<evidence type="ECO:0000313" key="3">
    <source>
        <dbReference type="Proteomes" id="UP000821853"/>
    </source>
</evidence>
<gene>
    <name evidence="2" type="ORF">HPB48_020596</name>
</gene>
<evidence type="ECO:0000256" key="1">
    <source>
        <dbReference type="SAM" id="MobiDB-lite"/>
    </source>
</evidence>
<evidence type="ECO:0000313" key="2">
    <source>
        <dbReference type="EMBL" id="KAH9365556.1"/>
    </source>
</evidence>
<reference evidence="2 3" key="1">
    <citation type="journal article" date="2020" name="Cell">
        <title>Large-Scale Comparative Analyses of Tick Genomes Elucidate Their Genetic Diversity and Vector Capacities.</title>
        <authorList>
            <consortium name="Tick Genome and Microbiome Consortium (TIGMIC)"/>
            <person name="Jia N."/>
            <person name="Wang J."/>
            <person name="Shi W."/>
            <person name="Du L."/>
            <person name="Sun Y."/>
            <person name="Zhan W."/>
            <person name="Jiang J.F."/>
            <person name="Wang Q."/>
            <person name="Zhang B."/>
            <person name="Ji P."/>
            <person name="Bell-Sakyi L."/>
            <person name="Cui X.M."/>
            <person name="Yuan T.T."/>
            <person name="Jiang B.G."/>
            <person name="Yang W.F."/>
            <person name="Lam T.T."/>
            <person name="Chang Q.C."/>
            <person name="Ding S.J."/>
            <person name="Wang X.J."/>
            <person name="Zhu J.G."/>
            <person name="Ruan X.D."/>
            <person name="Zhao L."/>
            <person name="Wei J.T."/>
            <person name="Ye R.Z."/>
            <person name="Que T.C."/>
            <person name="Du C.H."/>
            <person name="Zhou Y.H."/>
            <person name="Cheng J.X."/>
            <person name="Dai P.F."/>
            <person name="Guo W.B."/>
            <person name="Han X.H."/>
            <person name="Huang E.J."/>
            <person name="Li L.F."/>
            <person name="Wei W."/>
            <person name="Gao Y.C."/>
            <person name="Liu J.Z."/>
            <person name="Shao H.Z."/>
            <person name="Wang X."/>
            <person name="Wang C.C."/>
            <person name="Yang T.C."/>
            <person name="Huo Q.B."/>
            <person name="Li W."/>
            <person name="Chen H.Y."/>
            <person name="Chen S.E."/>
            <person name="Zhou L.G."/>
            <person name="Ni X.B."/>
            <person name="Tian J.H."/>
            <person name="Sheng Y."/>
            <person name="Liu T."/>
            <person name="Pan Y.S."/>
            <person name="Xia L.Y."/>
            <person name="Li J."/>
            <person name="Zhao F."/>
            <person name="Cao W.C."/>
        </authorList>
    </citation>
    <scope>NUCLEOTIDE SEQUENCE [LARGE SCALE GENOMIC DNA]</scope>
    <source>
        <strain evidence="2">HaeL-2018</strain>
    </source>
</reference>
<keyword evidence="3" id="KW-1185">Reference proteome</keyword>
<proteinExistence type="predicted"/>
<dbReference type="OrthoDB" id="6379801at2759"/>